<sequence length="169" mass="19059">MFNFLIFLAIVGFIQTLVVRAGVIEPPSLEQANFLVKDYNENSVGDTPESFKSLPFAMTEYVKDDKDCPTLDMLIGTGGEFVVNTTKILTGTIHAFYAILINDASCKDINGFRCFLRKYHEFGITVIDVGEKVSIYKKGALKVIQIFEDYFGRCKQKADKNDPKRYGIM</sequence>
<dbReference type="AlphaFoldDB" id="A0A8I6RAA3"/>
<dbReference type="OrthoDB" id="10518334at2759"/>
<organism evidence="2 3">
    <name type="scientific">Cimex lectularius</name>
    <name type="common">Bed bug</name>
    <name type="synonym">Acanthia lectularia</name>
    <dbReference type="NCBI Taxonomy" id="79782"/>
    <lineage>
        <taxon>Eukaryota</taxon>
        <taxon>Metazoa</taxon>
        <taxon>Ecdysozoa</taxon>
        <taxon>Arthropoda</taxon>
        <taxon>Hexapoda</taxon>
        <taxon>Insecta</taxon>
        <taxon>Pterygota</taxon>
        <taxon>Neoptera</taxon>
        <taxon>Paraneoptera</taxon>
        <taxon>Hemiptera</taxon>
        <taxon>Heteroptera</taxon>
        <taxon>Panheteroptera</taxon>
        <taxon>Cimicomorpha</taxon>
        <taxon>Cimicidae</taxon>
        <taxon>Cimex</taxon>
    </lineage>
</organism>
<evidence type="ECO:0000256" key="1">
    <source>
        <dbReference type="SAM" id="SignalP"/>
    </source>
</evidence>
<keyword evidence="3" id="KW-1185">Reference proteome</keyword>
<dbReference type="KEGG" id="clec:106661678"/>
<evidence type="ECO:0000313" key="3">
    <source>
        <dbReference type="Proteomes" id="UP000494040"/>
    </source>
</evidence>
<feature type="signal peptide" evidence="1">
    <location>
        <begin position="1"/>
        <end position="21"/>
    </location>
</feature>
<dbReference type="EnsemblMetazoa" id="XM_014385223.2">
    <property type="protein sequence ID" value="XP_014240709.1"/>
    <property type="gene ID" value="LOC106661678"/>
</dbReference>
<name>A0A8I6RAA3_CIMLE</name>
<keyword evidence="1" id="KW-0732">Signal</keyword>
<dbReference type="RefSeq" id="XP_014240709.1">
    <property type="nucleotide sequence ID" value="XM_014385223.2"/>
</dbReference>
<feature type="chain" id="PRO_5035181090" evidence="1">
    <location>
        <begin position="22"/>
        <end position="169"/>
    </location>
</feature>
<proteinExistence type="predicted"/>
<evidence type="ECO:0000313" key="2">
    <source>
        <dbReference type="EnsemblMetazoa" id="XP_014240709.1"/>
    </source>
</evidence>
<accession>A0A8I6RAA3</accession>
<protein>
    <submittedName>
        <fullName evidence="2">Uncharacterized protein</fullName>
    </submittedName>
</protein>
<dbReference type="Proteomes" id="UP000494040">
    <property type="component" value="Unassembled WGS sequence"/>
</dbReference>
<dbReference type="GeneID" id="106661678"/>
<reference evidence="2" key="1">
    <citation type="submission" date="2022-01" db="UniProtKB">
        <authorList>
            <consortium name="EnsemblMetazoa"/>
        </authorList>
    </citation>
    <scope>IDENTIFICATION</scope>
</reference>